<dbReference type="Pfam" id="PF22640">
    <property type="entry name" value="ManC_GMP_beta-helix"/>
    <property type="match status" value="1"/>
</dbReference>
<dbReference type="InterPro" id="IPR054566">
    <property type="entry name" value="ManC/GMP-like_b-helix"/>
</dbReference>
<comment type="catalytic activity">
    <reaction evidence="7">
        <text>alpha-D-mannose 1-phosphate + GTP + H(+) = GDP-alpha-D-mannose + diphosphate</text>
        <dbReference type="Rhea" id="RHEA:15229"/>
        <dbReference type="ChEBI" id="CHEBI:15378"/>
        <dbReference type="ChEBI" id="CHEBI:33019"/>
        <dbReference type="ChEBI" id="CHEBI:37565"/>
        <dbReference type="ChEBI" id="CHEBI:57527"/>
        <dbReference type="ChEBI" id="CHEBI:58409"/>
        <dbReference type="EC" id="2.7.7.13"/>
    </reaction>
</comment>
<protein>
    <recommendedName>
        <fullName evidence="2">mannose-1-phosphate guanylyltransferase</fullName>
        <ecNumber evidence="2">2.7.7.13</ecNumber>
    </recommendedName>
</protein>
<dbReference type="InterPro" id="IPR049577">
    <property type="entry name" value="GMPP_N"/>
</dbReference>
<sequence length="351" mass="36303">MPITPVILSGGAGTRLWPLSRPERPKQFLALTGPETMLAMTAGRVADRSRFAAPLVVASAAHRAEIAAQLAAVGADDATLILEPAGRNTAPAIALAALAAAPDALLLVMPSDHLITDAAAFHAAVDAGVAAARDGWLLTFGMTPTHPETGFGYIEQGPELAPGVRRTRRFVEKPDLATAQAYLAAGTFLWNGGIFLFRADAMIAALALHAPRVLDAARDAMAGAARDGQAILPDTGAFGASPSISIDNAVMGGSDRVAVVPTAMGWSDVGSWDALYDVSPKDERGNSLGGDVHAIDAANLLVRAEGVRVTCVGVHDLLVIADGDHILVMPRGSSQRVREAVDALKAGKEKP</sequence>
<dbReference type="PANTHER" id="PTHR46390:SF1">
    <property type="entry name" value="MANNOSE-1-PHOSPHATE GUANYLYLTRANSFERASE"/>
    <property type="match status" value="1"/>
</dbReference>
<dbReference type="GO" id="GO:0016853">
    <property type="term" value="F:isomerase activity"/>
    <property type="evidence" value="ECO:0007669"/>
    <property type="project" value="UniProtKB-KW"/>
</dbReference>
<keyword evidence="3 11" id="KW-0808">Transferase</keyword>
<dbReference type="InterPro" id="IPR051161">
    <property type="entry name" value="Mannose-6P_isomerase_type2"/>
</dbReference>
<feature type="domain" description="MannoseP isomerase/GMP-like beta-helix" evidence="10">
    <location>
        <begin position="294"/>
        <end position="344"/>
    </location>
</feature>
<dbReference type="InterPro" id="IPR029044">
    <property type="entry name" value="Nucleotide-diphossugar_trans"/>
</dbReference>
<feature type="domain" description="Nucleotidyl transferase" evidence="9">
    <location>
        <begin position="5"/>
        <end position="283"/>
    </location>
</feature>
<evidence type="ECO:0000313" key="11">
    <source>
        <dbReference type="EMBL" id="CAA9506456.1"/>
    </source>
</evidence>
<dbReference type="InterPro" id="IPR006375">
    <property type="entry name" value="Man1P_GuaTrfase/Man6P_Isoase"/>
</dbReference>
<keyword evidence="6" id="KW-0342">GTP-binding</keyword>
<dbReference type="GO" id="GO:0004475">
    <property type="term" value="F:mannose-1-phosphate guanylyltransferase (GTP) activity"/>
    <property type="evidence" value="ECO:0007669"/>
    <property type="project" value="UniProtKB-EC"/>
</dbReference>
<gene>
    <name evidence="11" type="ORF">AVDCRST_MAG91-1340</name>
</gene>
<dbReference type="AlphaFoldDB" id="A0A6J4SVV6"/>
<evidence type="ECO:0000259" key="9">
    <source>
        <dbReference type="Pfam" id="PF00483"/>
    </source>
</evidence>
<keyword evidence="5" id="KW-0547">Nucleotide-binding</keyword>
<evidence type="ECO:0000256" key="3">
    <source>
        <dbReference type="ARBA" id="ARBA00022679"/>
    </source>
</evidence>
<dbReference type="InterPro" id="IPR005835">
    <property type="entry name" value="NTP_transferase_dom"/>
</dbReference>
<dbReference type="NCBIfam" id="TIGR01479">
    <property type="entry name" value="GMP_PMI"/>
    <property type="match status" value="1"/>
</dbReference>
<dbReference type="EC" id="2.7.7.13" evidence="2"/>
<proteinExistence type="inferred from homology"/>
<dbReference type="SUPFAM" id="SSF53448">
    <property type="entry name" value="Nucleotide-diphospho-sugar transferases"/>
    <property type="match status" value="1"/>
</dbReference>
<dbReference type="SUPFAM" id="SSF159283">
    <property type="entry name" value="Guanosine diphospho-D-mannose pyrophosphorylase/mannose-6-phosphate isomerase linker domain"/>
    <property type="match status" value="1"/>
</dbReference>
<dbReference type="EMBL" id="CADCVX010000269">
    <property type="protein sequence ID" value="CAA9506456.1"/>
    <property type="molecule type" value="Genomic_DNA"/>
</dbReference>
<dbReference type="FunFam" id="3.90.550.10:FF:000046">
    <property type="entry name" value="Mannose-1-phosphate guanylyltransferase (GDP)"/>
    <property type="match status" value="1"/>
</dbReference>
<evidence type="ECO:0000259" key="10">
    <source>
        <dbReference type="Pfam" id="PF22640"/>
    </source>
</evidence>
<dbReference type="Pfam" id="PF00483">
    <property type="entry name" value="NTP_transferase"/>
    <property type="match status" value="1"/>
</dbReference>
<evidence type="ECO:0000256" key="2">
    <source>
        <dbReference type="ARBA" id="ARBA00012387"/>
    </source>
</evidence>
<dbReference type="GO" id="GO:0009298">
    <property type="term" value="P:GDP-mannose biosynthetic process"/>
    <property type="evidence" value="ECO:0007669"/>
    <property type="project" value="TreeGrafter"/>
</dbReference>
<dbReference type="Gene3D" id="3.90.550.10">
    <property type="entry name" value="Spore Coat Polysaccharide Biosynthesis Protein SpsA, Chain A"/>
    <property type="match status" value="1"/>
</dbReference>
<evidence type="ECO:0000256" key="4">
    <source>
        <dbReference type="ARBA" id="ARBA00022695"/>
    </source>
</evidence>
<evidence type="ECO:0000256" key="8">
    <source>
        <dbReference type="RuleBase" id="RU004190"/>
    </source>
</evidence>
<dbReference type="GO" id="GO:0005525">
    <property type="term" value="F:GTP binding"/>
    <property type="evidence" value="ECO:0007669"/>
    <property type="project" value="UniProtKB-KW"/>
</dbReference>
<evidence type="ECO:0000256" key="6">
    <source>
        <dbReference type="ARBA" id="ARBA00023134"/>
    </source>
</evidence>
<reference evidence="11" key="1">
    <citation type="submission" date="2020-02" db="EMBL/GenBank/DDBJ databases">
        <authorList>
            <person name="Meier V. D."/>
        </authorList>
    </citation>
    <scope>NUCLEOTIDE SEQUENCE</scope>
    <source>
        <strain evidence="11">AVDCRST_MAG91</strain>
    </source>
</reference>
<comment type="similarity">
    <text evidence="1 8">Belongs to the mannose-6-phosphate isomerase type 2 family.</text>
</comment>
<keyword evidence="11" id="KW-0413">Isomerase</keyword>
<accession>A0A6J4SVV6</accession>
<dbReference type="PANTHER" id="PTHR46390">
    <property type="entry name" value="MANNOSE-1-PHOSPHATE GUANYLYLTRANSFERASE"/>
    <property type="match status" value="1"/>
</dbReference>
<keyword evidence="4 11" id="KW-0548">Nucleotidyltransferase</keyword>
<evidence type="ECO:0000256" key="7">
    <source>
        <dbReference type="ARBA" id="ARBA00047343"/>
    </source>
</evidence>
<organism evidence="11">
    <name type="scientific">uncultured Sphingomonadaceae bacterium</name>
    <dbReference type="NCBI Taxonomy" id="169976"/>
    <lineage>
        <taxon>Bacteria</taxon>
        <taxon>Pseudomonadati</taxon>
        <taxon>Pseudomonadota</taxon>
        <taxon>Alphaproteobacteria</taxon>
        <taxon>Sphingomonadales</taxon>
        <taxon>Sphingomonadaceae</taxon>
        <taxon>environmental samples</taxon>
    </lineage>
</organism>
<evidence type="ECO:0000256" key="5">
    <source>
        <dbReference type="ARBA" id="ARBA00022741"/>
    </source>
</evidence>
<evidence type="ECO:0000256" key="1">
    <source>
        <dbReference type="ARBA" id="ARBA00006115"/>
    </source>
</evidence>
<dbReference type="GO" id="GO:0000271">
    <property type="term" value="P:polysaccharide biosynthetic process"/>
    <property type="evidence" value="ECO:0007669"/>
    <property type="project" value="InterPro"/>
</dbReference>
<dbReference type="CDD" id="cd02509">
    <property type="entry name" value="GDP-M1P_Guanylyltransferase"/>
    <property type="match status" value="1"/>
</dbReference>
<name>A0A6J4SVV6_9SPHN</name>